<proteinExistence type="predicted"/>
<dbReference type="OrthoDB" id="273314at2"/>
<dbReference type="Proteomes" id="UP000181981">
    <property type="component" value="Unassembled WGS sequence"/>
</dbReference>
<feature type="domain" description="Glycoside hydrolase family 5" evidence="3">
    <location>
        <begin position="61"/>
        <end position="276"/>
    </location>
</feature>
<dbReference type="EMBL" id="FOHT01000014">
    <property type="protein sequence ID" value="SET47588.1"/>
    <property type="molecule type" value="Genomic_DNA"/>
</dbReference>
<sequence>MKKSIVWCVVLMIFMPINQLLAWEGMPMPKLHVEGRYLKDSTGHIVNLHGFAQTYSPWFNEQNTQWNNYDVQACLTYNQQIIDDISTAGWEMNFVRLHMDPYWSNTPGCSGRYEGEECFSETRFVKYLDEVFVPMAEYAVTKGLYVVMRPPGVCPEDIEIGGVYQEYLLKVWDIVAQHPKLKNNPNIMFELANEPIHILGPEGTYGSGTQGHFDNLKTYFQAIVDTIRASADNILWIPGLGYQSQYSGYAINPIEGENIGYAVHVYPGWFNSGNGYEPFQRGWDEQVQPVADFAPVMVTEMDWAPEKYESSWGKDITGTAGGEGFGANFKKITDECGNVSWLLFTDPNLLADFTGIAPAAGEEYTFLNDPEACPWPIYQWFKDYRQEYDFEGASTDYLTLTDLIVENGESLSVMTSSSTSLTVNAVFADGHTENISSLAEYTIDKPEIVQAFRGRIHALKDGDANITISYTGPGGNKMQATVQVNASTFPLTNEVFNPNIWENGTFDETTGTLVTGQYGFGGWYYSSGVDLSNYKYLVVKLGNANACGFSFRLYDENSYWTTPGIFDIGNEDQVVVSLNNMYKDGTTTKMDPSQIYYVGFWSSGGCPLVIDDVYLTNDENYAKPTGIDDLFPIDSEPEFIDVYTITGARIRSQVKRSQATKGLKEGIYIVGRKKVVVVGNN</sequence>
<dbReference type="HOGENOM" id="CLU_403735_0_0_10"/>
<name>X5DX46_9BACT</name>
<evidence type="ECO:0000256" key="2">
    <source>
        <dbReference type="ARBA" id="ARBA00023295"/>
    </source>
</evidence>
<dbReference type="RefSeq" id="WP_081804747.1">
    <property type="nucleotide sequence ID" value="NZ_FOHT01000014.1"/>
</dbReference>
<protein>
    <submittedName>
        <fullName evidence="4 5">Glycosyl hydrolase family 5</fullName>
    </submittedName>
</protein>
<dbReference type="EMBL" id="CP007451">
    <property type="protein sequence ID" value="AHW58816.1"/>
    <property type="molecule type" value="Genomic_DNA"/>
</dbReference>
<evidence type="ECO:0000313" key="4">
    <source>
        <dbReference type="EMBL" id="AHW58816.1"/>
    </source>
</evidence>
<dbReference type="AlphaFoldDB" id="X5DX46"/>
<accession>X5DX46</accession>
<evidence type="ECO:0000313" key="7">
    <source>
        <dbReference type="Proteomes" id="UP000181981"/>
    </source>
</evidence>
<organism evidence="5 7">
    <name type="scientific">Draconibacterium orientale</name>
    <dbReference type="NCBI Taxonomy" id="1168034"/>
    <lineage>
        <taxon>Bacteria</taxon>
        <taxon>Pseudomonadati</taxon>
        <taxon>Bacteroidota</taxon>
        <taxon>Bacteroidia</taxon>
        <taxon>Marinilabiliales</taxon>
        <taxon>Prolixibacteraceae</taxon>
        <taxon>Draconibacterium</taxon>
    </lineage>
</organism>
<reference evidence="5 7" key="2">
    <citation type="submission" date="2016-10" db="EMBL/GenBank/DDBJ databases">
        <authorList>
            <person name="de Groot N.N."/>
        </authorList>
    </citation>
    <scope>NUCLEOTIDE SEQUENCE [LARGE SCALE GENOMIC DNA]</scope>
    <source>
        <strain evidence="5 7">DSM 25947</strain>
    </source>
</reference>
<evidence type="ECO:0000259" key="3">
    <source>
        <dbReference type="Pfam" id="PF00150"/>
    </source>
</evidence>
<evidence type="ECO:0000313" key="6">
    <source>
        <dbReference type="Proteomes" id="UP000023772"/>
    </source>
</evidence>
<reference evidence="4 6" key="1">
    <citation type="submission" date="2014-03" db="EMBL/GenBank/DDBJ databases">
        <title>Complete genome sequence of a deeply braunched marine Bacteroidia bacterium Draconibacterium orientale type strain FH5T.</title>
        <authorList>
            <person name="Li X."/>
            <person name="Wang X."/>
            <person name="Xie Z."/>
            <person name="Du Z."/>
            <person name="Chen G."/>
        </authorList>
    </citation>
    <scope>NUCLEOTIDE SEQUENCE [LARGE SCALE GENOMIC DNA]</scope>
    <source>
        <strain evidence="4 6">FH5</strain>
    </source>
</reference>
<dbReference type="GO" id="GO:0000272">
    <property type="term" value="P:polysaccharide catabolic process"/>
    <property type="evidence" value="ECO:0007669"/>
    <property type="project" value="InterPro"/>
</dbReference>
<dbReference type="KEGG" id="dori:FH5T_02350"/>
<dbReference type="Gene3D" id="2.60.40.1080">
    <property type="match status" value="1"/>
</dbReference>
<dbReference type="GO" id="GO:0004553">
    <property type="term" value="F:hydrolase activity, hydrolyzing O-glycosyl compounds"/>
    <property type="evidence" value="ECO:0007669"/>
    <property type="project" value="InterPro"/>
</dbReference>
<evidence type="ECO:0000313" key="5">
    <source>
        <dbReference type="EMBL" id="SET47588.1"/>
    </source>
</evidence>
<dbReference type="InterPro" id="IPR001547">
    <property type="entry name" value="Glyco_hydro_5"/>
</dbReference>
<dbReference type="Proteomes" id="UP000023772">
    <property type="component" value="Chromosome"/>
</dbReference>
<dbReference type="SUPFAM" id="SSF51445">
    <property type="entry name" value="(Trans)glycosidases"/>
    <property type="match status" value="1"/>
</dbReference>
<keyword evidence="6" id="KW-1185">Reference proteome</keyword>
<keyword evidence="2" id="KW-0326">Glycosidase</keyword>
<dbReference type="eggNOG" id="COG2730">
    <property type="taxonomic scope" value="Bacteria"/>
</dbReference>
<dbReference type="STRING" id="1168034.FH5T_02350"/>
<dbReference type="Gene3D" id="3.20.20.80">
    <property type="entry name" value="Glycosidases"/>
    <property type="match status" value="1"/>
</dbReference>
<evidence type="ECO:0000256" key="1">
    <source>
        <dbReference type="ARBA" id="ARBA00022801"/>
    </source>
</evidence>
<dbReference type="Pfam" id="PF00150">
    <property type="entry name" value="Cellulase"/>
    <property type="match status" value="1"/>
</dbReference>
<gene>
    <name evidence="4" type="ORF">FH5T_02350</name>
    <name evidence="5" type="ORF">SAMN05444285_11417</name>
</gene>
<keyword evidence="1 5" id="KW-0378">Hydrolase</keyword>
<dbReference type="InterPro" id="IPR017853">
    <property type="entry name" value="GH"/>
</dbReference>